<evidence type="ECO:0000256" key="2">
    <source>
        <dbReference type="ARBA" id="ARBA00022801"/>
    </source>
</evidence>
<dbReference type="Gene3D" id="3.20.20.140">
    <property type="entry name" value="Metal-dependent hydrolases"/>
    <property type="match status" value="1"/>
</dbReference>
<dbReference type="GO" id="GO:0006046">
    <property type="term" value="P:N-acetylglucosamine catabolic process"/>
    <property type="evidence" value="ECO:0007669"/>
    <property type="project" value="TreeGrafter"/>
</dbReference>
<sequence>MITASLRAVAILAFLACLPCVFAAAPACAGTLIRNATVFDGSGGPGVVTSVKIDGDRISAMGDIPPQPDDRIIDAKGLVLAPGFIDTHSHHEFGIDGAPAAAEAISQGITTIVVGQDGSSPDELPLAQYFAHRQQHPVSVNIASYSGHNTLREKVMGLAEREASDEEIGKMQLLLKADMDAGALGLSTGLEYDPGIYSSTREVLALARIAASAGGRYASHLRSEDRHFWEALEELLTIGEQAKLPVQVSHIKLGSLSLWGQADKVLARLDAARRAGIDVSADIYPYTYWQSTLTVLFPERNFDDLAAAEYALSELTTADGMHITQFDARPEFVGKTIAEIAASRREEPAVTYLWLLRLAREYSPEYDGQQVVGVSMSEADVERFITWEHSNFCSDGALNDGHPRGIGSFPRILGRYVREQNTLDLARAIHKATGLAAGHMGIRQRGQIYPGYYADLVLFDPERIIDRATIEKPGLASAGISTVWVNGVAVYLDDAATGAPAGVIIRR</sequence>
<dbReference type="KEGG" id="mpaf:R5R33_10210"/>
<dbReference type="AlphaFoldDB" id="A0AAU0MU50"/>
<keyword evidence="3" id="KW-0732">Signal</keyword>
<feature type="domain" description="Amidohydrolase 3" evidence="4">
    <location>
        <begin position="400"/>
        <end position="491"/>
    </location>
</feature>
<gene>
    <name evidence="5" type="ORF">R5R33_10210</name>
</gene>
<dbReference type="PANTHER" id="PTHR11113">
    <property type="entry name" value="N-ACETYLGLUCOSAMINE-6-PHOSPHATE DEACETYLASE"/>
    <property type="match status" value="1"/>
</dbReference>
<keyword evidence="2 5" id="KW-0378">Hydrolase</keyword>
<keyword evidence="6" id="KW-1185">Reference proteome</keyword>
<comment type="similarity">
    <text evidence="1">Belongs to the metallo-dependent hydrolases superfamily. NagA family.</text>
</comment>
<dbReference type="InterPro" id="IPR013108">
    <property type="entry name" value="Amidohydro_3"/>
</dbReference>
<evidence type="ECO:0000259" key="4">
    <source>
        <dbReference type="Pfam" id="PF07969"/>
    </source>
</evidence>
<dbReference type="EMBL" id="CP137555">
    <property type="protein sequence ID" value="WOX04116.1"/>
    <property type="molecule type" value="Genomic_DNA"/>
</dbReference>
<dbReference type="EC" id="3.5.1.-" evidence="5"/>
<dbReference type="Gene3D" id="3.30.1490.130">
    <property type="entry name" value="D-aminoacylase. Domain 3"/>
    <property type="match status" value="1"/>
</dbReference>
<proteinExistence type="inferred from homology"/>
<evidence type="ECO:0000313" key="6">
    <source>
        <dbReference type="Proteomes" id="UP001302477"/>
    </source>
</evidence>
<dbReference type="Proteomes" id="UP001302477">
    <property type="component" value="Chromosome"/>
</dbReference>
<dbReference type="Pfam" id="PF07969">
    <property type="entry name" value="Amidohydro_3"/>
    <property type="match status" value="2"/>
</dbReference>
<evidence type="ECO:0000256" key="1">
    <source>
        <dbReference type="ARBA" id="ARBA00010716"/>
    </source>
</evidence>
<evidence type="ECO:0000256" key="3">
    <source>
        <dbReference type="SAM" id="SignalP"/>
    </source>
</evidence>
<protein>
    <submittedName>
        <fullName evidence="5">D-aminoacylase</fullName>
        <ecNumber evidence="5">3.5.1.-</ecNumber>
    </submittedName>
</protein>
<accession>A0AAU0MU50</accession>
<feature type="signal peptide" evidence="3">
    <location>
        <begin position="1"/>
        <end position="23"/>
    </location>
</feature>
<organism evidence="5 6">
    <name type="scientific">Microbulbifer pacificus</name>
    <dbReference type="NCBI Taxonomy" id="407164"/>
    <lineage>
        <taxon>Bacteria</taxon>
        <taxon>Pseudomonadati</taxon>
        <taxon>Pseudomonadota</taxon>
        <taxon>Gammaproteobacteria</taxon>
        <taxon>Cellvibrionales</taxon>
        <taxon>Microbulbiferaceae</taxon>
        <taxon>Microbulbifer</taxon>
    </lineage>
</organism>
<reference evidence="5 6" key="1">
    <citation type="submission" date="2023-10" db="EMBL/GenBank/DDBJ databases">
        <title>Description of Microbulbifer bruguierae sp. nov., isolated from the sediments of mangrove plant Bruguiera sexangula and comparative genomic analyses of the genus Microbulbifer.</title>
        <authorList>
            <person name="Long M."/>
        </authorList>
    </citation>
    <scope>NUCLEOTIDE SEQUENCE [LARGE SCALE GENOMIC DNA]</scope>
    <source>
        <strain evidence="5 6">SPO729</strain>
    </source>
</reference>
<dbReference type="SUPFAM" id="SSF51338">
    <property type="entry name" value="Composite domain of metallo-dependent hydrolases"/>
    <property type="match status" value="1"/>
</dbReference>
<name>A0AAU0MU50_9GAMM</name>
<dbReference type="InterPro" id="IPR032466">
    <property type="entry name" value="Metal_Hydrolase"/>
</dbReference>
<feature type="domain" description="Amidohydrolase 3" evidence="4">
    <location>
        <begin position="71"/>
        <end position="310"/>
    </location>
</feature>
<dbReference type="PANTHER" id="PTHR11113:SF14">
    <property type="entry name" value="N-ACETYLGLUCOSAMINE-6-PHOSPHATE DEACETYLASE"/>
    <property type="match status" value="1"/>
</dbReference>
<dbReference type="GO" id="GO:0008448">
    <property type="term" value="F:N-acetylglucosamine-6-phosphate deacetylase activity"/>
    <property type="evidence" value="ECO:0007669"/>
    <property type="project" value="TreeGrafter"/>
</dbReference>
<dbReference type="InterPro" id="IPR023100">
    <property type="entry name" value="D-aminoacylase_insert_dom_sf"/>
</dbReference>
<feature type="chain" id="PRO_5043445720" evidence="3">
    <location>
        <begin position="24"/>
        <end position="507"/>
    </location>
</feature>
<dbReference type="Gene3D" id="2.30.40.10">
    <property type="entry name" value="Urease, subunit C, domain 1"/>
    <property type="match status" value="1"/>
</dbReference>
<dbReference type="RefSeq" id="WP_318952594.1">
    <property type="nucleotide sequence ID" value="NZ_CP137555.1"/>
</dbReference>
<dbReference type="InterPro" id="IPR011059">
    <property type="entry name" value="Metal-dep_hydrolase_composite"/>
</dbReference>
<evidence type="ECO:0000313" key="5">
    <source>
        <dbReference type="EMBL" id="WOX04116.1"/>
    </source>
</evidence>
<dbReference type="CDD" id="cd01297">
    <property type="entry name" value="D-aminoacylase"/>
    <property type="match status" value="1"/>
</dbReference>
<dbReference type="SUPFAM" id="SSF51556">
    <property type="entry name" value="Metallo-dependent hydrolases"/>
    <property type="match status" value="1"/>
</dbReference>